<evidence type="ECO:0000256" key="4">
    <source>
        <dbReference type="ARBA" id="ARBA00022801"/>
    </source>
</evidence>
<feature type="chain" id="PRO_5003040729" description="RWD domain-containing protein" evidence="7">
    <location>
        <begin position="24"/>
        <end position="761"/>
    </location>
</feature>
<keyword evidence="5" id="KW-0325">Glycoprotein</keyword>
<dbReference type="RefSeq" id="XP_020436559.1">
    <property type="nucleotide sequence ID" value="XM_020573464.1"/>
</dbReference>
<feature type="domain" description="RWD" evidence="8">
    <location>
        <begin position="534"/>
        <end position="636"/>
    </location>
</feature>
<dbReference type="InterPro" id="IPR032378">
    <property type="entry name" value="ZC3H15/TMA46_C"/>
</dbReference>
<gene>
    <name evidence="9" type="ORF">PPL_02477</name>
</gene>
<accession>D3B270</accession>
<evidence type="ECO:0000256" key="3">
    <source>
        <dbReference type="ARBA" id="ARBA00022729"/>
    </source>
</evidence>
<dbReference type="InterPro" id="IPR008758">
    <property type="entry name" value="Peptidase_S28"/>
</dbReference>
<reference evidence="9 10" key="1">
    <citation type="journal article" date="2011" name="Genome Res.">
        <title>Phylogeny-wide analysis of social amoeba genomes highlights ancient origins for complex intercellular communication.</title>
        <authorList>
            <person name="Heidel A.J."/>
            <person name="Lawal H.M."/>
            <person name="Felder M."/>
            <person name="Schilde C."/>
            <person name="Helps N.R."/>
            <person name="Tunggal B."/>
            <person name="Rivero F."/>
            <person name="John U."/>
            <person name="Schleicher M."/>
            <person name="Eichinger L."/>
            <person name="Platzer M."/>
            <person name="Noegel A.A."/>
            <person name="Schaap P."/>
            <person name="Gloeckner G."/>
        </authorList>
    </citation>
    <scope>NUCLEOTIDE SEQUENCE [LARGE SCALE GENOMIC DNA]</scope>
    <source>
        <strain evidence="10">ATCC 26659 / Pp 5 / PN500</strain>
    </source>
</reference>
<dbReference type="GO" id="GO:0070008">
    <property type="term" value="F:serine-type exopeptidase activity"/>
    <property type="evidence" value="ECO:0007669"/>
    <property type="project" value="InterPro"/>
</dbReference>
<dbReference type="CDD" id="cd23823">
    <property type="entry name" value="RWD_GCN2"/>
    <property type="match status" value="1"/>
</dbReference>
<comment type="caution">
    <text evidence="9">The sequence shown here is derived from an EMBL/GenBank/DDBJ whole genome shotgun (WGS) entry which is preliminary data.</text>
</comment>
<dbReference type="Pfam" id="PF16543">
    <property type="entry name" value="DFRP_C"/>
    <property type="match status" value="1"/>
</dbReference>
<dbReference type="Gene3D" id="3.40.50.1820">
    <property type="entry name" value="alpha/beta hydrolase"/>
    <property type="match status" value="1"/>
</dbReference>
<sequence>MKIILSLIVTLCILAILPDVIFGGRAFNPHFDLRKKPKFQLSIDYALKQNRHSSKGVEYQWFTQELDHFDQQNTKTFQQRYLINDQYWDGKGPVFIMINGEGPMTIGTVLGLKYIDWAKQFNALVVALEHRYYGASFATPDISTENLQYLSSDQASKNIQRLILIISFFRLADNAVFRQFIAKQYNVTSSSKWVSFGGSYSGALTSWFRLKYPNLVDFTISSSAPVLAEVDFYQYLEVVQNSLLTTSKGQECVNNIASATQKIQTLLQTSDGLQKVSDLFDLCPPLATQDDISTFMQSLAGNFMGTVQYNLEAPGAATITNLCEIMTNPDNDPITNYVKVWQGFTDGCTDTSYETMIDLMKNNTNDASVEGGKMWFYQTCTEFGYYQSSDSTKQPFGNLIPIEYLTKQCQEVFGFNFTPNVEWTITKYGGINPDADNILYVNGDIDPWHALGITTPITRKSPSSSSILLIHGTSHCDDMLIPLPTSPPTLPAAQATIESYLTKWLTPSSNKNNNNNNNKKVVDPYKDMSEERLMEIEALSAIYMDSFKSINDDNIQITLLPNPSGEDNHVGVILDIKFTPEYPNEVPIIELIPTEKLTKDRIKELIQNIDCQAKENIGTSMIFMLAGTIKEWLDNNNTDGSVEEEEDNEESIESEEEEPVFEGTPVTVEAFLEWRKKFIAETQPIKKDLSKQGKITGRKLFEIDSSLILSDSKFMEEGEETSNISVAALKPKLEEVAAQVDWSLFGEEDLPDDDDFDEEDN</sequence>
<dbReference type="Gene3D" id="3.10.110.10">
    <property type="entry name" value="Ubiquitin Conjugating Enzyme"/>
    <property type="match status" value="1"/>
</dbReference>
<dbReference type="FunFam" id="3.10.110.10:FF:000050">
    <property type="entry name" value="eIF-2-alpha kinase GCN2"/>
    <property type="match status" value="1"/>
</dbReference>
<feature type="region of interest" description="Disordered" evidence="6">
    <location>
        <begin position="635"/>
        <end position="658"/>
    </location>
</feature>
<dbReference type="PROSITE" id="PS50908">
    <property type="entry name" value="RWD"/>
    <property type="match status" value="1"/>
</dbReference>
<dbReference type="GO" id="GO:0006508">
    <property type="term" value="P:proteolysis"/>
    <property type="evidence" value="ECO:0007669"/>
    <property type="project" value="UniProtKB-KW"/>
</dbReference>
<dbReference type="PANTHER" id="PTHR11010:SF122">
    <property type="entry name" value="SERINE PROTEASE K12H4.7"/>
    <property type="match status" value="1"/>
</dbReference>
<dbReference type="Proteomes" id="UP000001396">
    <property type="component" value="Unassembled WGS sequence"/>
</dbReference>
<dbReference type="InterPro" id="IPR029058">
    <property type="entry name" value="AB_hydrolase_fold"/>
</dbReference>
<dbReference type="GO" id="GO:0010468">
    <property type="term" value="P:regulation of gene expression"/>
    <property type="evidence" value="ECO:0007669"/>
    <property type="project" value="UniProtKB-ARBA"/>
</dbReference>
<dbReference type="GO" id="GO:0008239">
    <property type="term" value="F:dipeptidyl-peptidase activity"/>
    <property type="evidence" value="ECO:0007669"/>
    <property type="project" value="TreeGrafter"/>
</dbReference>
<dbReference type="FunFam" id="1.20.120.980:FF:000003">
    <property type="entry name" value="Serine protease 16"/>
    <property type="match status" value="1"/>
</dbReference>
<comment type="similarity">
    <text evidence="1">Belongs to the peptidase S28 family.</text>
</comment>
<keyword evidence="2" id="KW-0645">Protease</keyword>
<evidence type="ECO:0000256" key="7">
    <source>
        <dbReference type="SAM" id="SignalP"/>
    </source>
</evidence>
<feature type="signal peptide" evidence="7">
    <location>
        <begin position="1"/>
        <end position="23"/>
    </location>
</feature>
<evidence type="ECO:0000313" key="10">
    <source>
        <dbReference type="Proteomes" id="UP000001396"/>
    </source>
</evidence>
<feature type="compositionally biased region" description="Acidic residues" evidence="6">
    <location>
        <begin position="641"/>
        <end position="658"/>
    </location>
</feature>
<dbReference type="InterPro" id="IPR016135">
    <property type="entry name" value="UBQ-conjugating_enzyme/RWD"/>
</dbReference>
<keyword evidence="3 7" id="KW-0732">Signal</keyword>
<keyword evidence="10" id="KW-1185">Reference proteome</keyword>
<dbReference type="SUPFAM" id="SSF54495">
    <property type="entry name" value="UBC-like"/>
    <property type="match status" value="1"/>
</dbReference>
<dbReference type="SMART" id="SM00591">
    <property type="entry name" value="RWD"/>
    <property type="match status" value="1"/>
</dbReference>
<dbReference type="GO" id="GO:0051246">
    <property type="term" value="P:regulation of protein metabolic process"/>
    <property type="evidence" value="ECO:0007669"/>
    <property type="project" value="UniProtKB-ARBA"/>
</dbReference>
<dbReference type="Pfam" id="PF05577">
    <property type="entry name" value="Peptidase_S28"/>
    <property type="match status" value="1"/>
</dbReference>
<name>D3B270_HETP5</name>
<evidence type="ECO:0000256" key="1">
    <source>
        <dbReference type="ARBA" id="ARBA00011079"/>
    </source>
</evidence>
<dbReference type="InterPro" id="IPR006575">
    <property type="entry name" value="RWD_dom"/>
</dbReference>
<protein>
    <recommendedName>
        <fullName evidence="8">RWD domain-containing protein</fullName>
    </recommendedName>
</protein>
<organism evidence="9 10">
    <name type="scientific">Heterostelium pallidum (strain ATCC 26659 / Pp 5 / PN500)</name>
    <name type="common">Cellular slime mold</name>
    <name type="synonym">Polysphondylium pallidum</name>
    <dbReference type="NCBI Taxonomy" id="670386"/>
    <lineage>
        <taxon>Eukaryota</taxon>
        <taxon>Amoebozoa</taxon>
        <taxon>Evosea</taxon>
        <taxon>Eumycetozoa</taxon>
        <taxon>Dictyostelia</taxon>
        <taxon>Acytosteliales</taxon>
        <taxon>Acytosteliaceae</taxon>
        <taxon>Heterostelium</taxon>
    </lineage>
</organism>
<dbReference type="Gene3D" id="1.20.120.980">
    <property type="entry name" value="Serine carboxypeptidase S28, SKS domain"/>
    <property type="match status" value="1"/>
</dbReference>
<evidence type="ECO:0000256" key="2">
    <source>
        <dbReference type="ARBA" id="ARBA00022670"/>
    </source>
</evidence>
<evidence type="ECO:0000259" key="8">
    <source>
        <dbReference type="PROSITE" id="PS50908"/>
    </source>
</evidence>
<proteinExistence type="inferred from homology"/>
<dbReference type="AlphaFoldDB" id="D3B270"/>
<dbReference type="SUPFAM" id="SSF53474">
    <property type="entry name" value="alpha/beta-Hydrolases"/>
    <property type="match status" value="1"/>
</dbReference>
<dbReference type="GO" id="GO:0033554">
    <property type="term" value="P:cellular response to stress"/>
    <property type="evidence" value="ECO:0007669"/>
    <property type="project" value="UniProtKB-ARBA"/>
</dbReference>
<dbReference type="InterPro" id="IPR042269">
    <property type="entry name" value="Ser_carbopepase_S28_SKS"/>
</dbReference>
<keyword evidence="4" id="KW-0378">Hydrolase</keyword>
<dbReference type="PANTHER" id="PTHR11010">
    <property type="entry name" value="PROTEASE S28 PRO-X CARBOXYPEPTIDASE-RELATED"/>
    <property type="match status" value="1"/>
</dbReference>
<dbReference type="ESTHER" id="polpa-d3b270">
    <property type="family name" value="Prolylcarboxypeptidase"/>
</dbReference>
<evidence type="ECO:0000313" key="9">
    <source>
        <dbReference type="EMBL" id="EFA84445.1"/>
    </source>
</evidence>
<evidence type="ECO:0000256" key="5">
    <source>
        <dbReference type="ARBA" id="ARBA00023180"/>
    </source>
</evidence>
<dbReference type="EMBL" id="ADBJ01000009">
    <property type="protein sequence ID" value="EFA84445.1"/>
    <property type="molecule type" value="Genomic_DNA"/>
</dbReference>
<dbReference type="GeneID" id="31358002"/>
<dbReference type="GO" id="GO:0009893">
    <property type="term" value="P:positive regulation of metabolic process"/>
    <property type="evidence" value="ECO:0007669"/>
    <property type="project" value="UniProtKB-ARBA"/>
</dbReference>
<dbReference type="InParanoid" id="D3B270"/>
<dbReference type="Pfam" id="PF05773">
    <property type="entry name" value="RWD"/>
    <property type="match status" value="1"/>
</dbReference>
<dbReference type="Gene3D" id="6.20.400.10">
    <property type="match status" value="1"/>
</dbReference>
<evidence type="ECO:0000256" key="6">
    <source>
        <dbReference type="SAM" id="MobiDB-lite"/>
    </source>
</evidence>